<dbReference type="Proteomes" id="UP000093197">
    <property type="component" value="Unassembled WGS sequence"/>
</dbReference>
<reference evidence="1 2" key="1">
    <citation type="journal article" date="2016" name="PLoS ONE">
        <title>Genomic Diversity of Enterotoxigenic Strains of Bacteroides fragilis.</title>
        <authorList>
            <person name="Pierce J.V."/>
            <person name="Bernstein H.D."/>
        </authorList>
    </citation>
    <scope>NUCLEOTIDE SEQUENCE [LARGE SCALE GENOMIC DNA]</scope>
    <source>
        <strain evidence="1 2">20793-3</strain>
    </source>
</reference>
<dbReference type="Pfam" id="PF17170">
    <property type="entry name" value="DUF5128"/>
    <property type="match status" value="1"/>
</dbReference>
<dbReference type="InterPro" id="IPR011042">
    <property type="entry name" value="6-blade_b-propeller_TolB-like"/>
</dbReference>
<evidence type="ECO:0000313" key="2">
    <source>
        <dbReference type="Proteomes" id="UP000093197"/>
    </source>
</evidence>
<dbReference type="EMBL" id="LIDT01000040">
    <property type="protein sequence ID" value="OCR27857.1"/>
    <property type="molecule type" value="Genomic_DNA"/>
</dbReference>
<evidence type="ECO:0000313" key="1">
    <source>
        <dbReference type="EMBL" id="OCR27857.1"/>
    </source>
</evidence>
<proteinExistence type="predicted"/>
<sequence>MSWVKFDLLLGRMDSSARLILRKTMKKLYLLFALGALVACTGSPQKEKPASVNTPAELFTGLPVFDLQGQYPKKEIILQDIADVRYVVLETGDSSLVGIRTILMTDSLIVTVNKKSDVIFFDKSGKHLHSFNHTGMSGEEYGDVVSGYCIDEKKREIFIYDGLQSRIQVYDYGGAYRRTLKLPQNRMFASSIFEYDENFLFGEDYRLVDSQDGKYPVNKTPYYKISKKNGKLTSIPITVKERIRDGLSYTVGDGAFGYVSLLMSPVARLGSDILIADYSLDTAYVYRDDHLIPLTVRRNHTSENNIPILATVDVMTGRYLLWYTIVKDIDVKNNHVSDPVAYLYDRFTNEYCQVDLVNRDGVSATNVPIFQMRLSANYHVVPENYAIQCYPAEKLIELNGQGKLKGELKEIASKLNDEDNPVLIIVKFKE</sequence>
<protein>
    <recommendedName>
        <fullName evidence="3">6-bladed beta-propeller</fullName>
    </recommendedName>
</protein>
<comment type="caution">
    <text evidence="1">The sequence shown here is derived from an EMBL/GenBank/DDBJ whole genome shotgun (WGS) entry which is preliminary data.</text>
</comment>
<dbReference type="AlphaFoldDB" id="A0A853PPP0"/>
<accession>A0A853PPP0</accession>
<gene>
    <name evidence="1" type="ORF">AC094_40430</name>
</gene>
<name>A0A853PPP0_BACFG</name>
<dbReference type="Gene3D" id="2.120.10.30">
    <property type="entry name" value="TolB, C-terminal domain"/>
    <property type="match status" value="1"/>
</dbReference>
<evidence type="ECO:0008006" key="3">
    <source>
        <dbReference type="Google" id="ProtNLM"/>
    </source>
</evidence>
<dbReference type="SUPFAM" id="SSF101898">
    <property type="entry name" value="NHL repeat"/>
    <property type="match status" value="1"/>
</dbReference>
<organism evidence="1 2">
    <name type="scientific">Bacteroides fragilis</name>
    <dbReference type="NCBI Taxonomy" id="817"/>
    <lineage>
        <taxon>Bacteria</taxon>
        <taxon>Pseudomonadati</taxon>
        <taxon>Bacteroidota</taxon>
        <taxon>Bacteroidia</taxon>
        <taxon>Bacteroidales</taxon>
        <taxon>Bacteroidaceae</taxon>
        <taxon>Bacteroides</taxon>
    </lineage>
</organism>